<dbReference type="Pfam" id="PF09924">
    <property type="entry name" value="LPG_synthase_C"/>
    <property type="match status" value="2"/>
</dbReference>
<evidence type="ECO:0000256" key="6">
    <source>
        <dbReference type="SAM" id="MobiDB-lite"/>
    </source>
</evidence>
<evidence type="ECO:0000256" key="3">
    <source>
        <dbReference type="ARBA" id="ARBA00022692"/>
    </source>
</evidence>
<evidence type="ECO:0000256" key="2">
    <source>
        <dbReference type="ARBA" id="ARBA00022475"/>
    </source>
</evidence>
<evidence type="ECO:0000313" key="9">
    <source>
        <dbReference type="Proteomes" id="UP000283269"/>
    </source>
</evidence>
<dbReference type="PANTHER" id="PTHR34697:SF2">
    <property type="entry name" value="PHOSPHATIDYLGLYCEROL LYSYLTRANSFERASE"/>
    <property type="match status" value="1"/>
</dbReference>
<keyword evidence="2" id="KW-1003">Cell membrane</keyword>
<keyword evidence="3" id="KW-0812">Transmembrane</keyword>
<dbReference type="GO" id="GO:0016755">
    <property type="term" value="F:aminoacyltransferase activity"/>
    <property type="evidence" value="ECO:0007669"/>
    <property type="project" value="TreeGrafter"/>
</dbReference>
<accession>A0A409XPB4</accession>
<evidence type="ECO:0000256" key="5">
    <source>
        <dbReference type="ARBA" id="ARBA00023136"/>
    </source>
</evidence>
<sequence>MTAIDKTAVADLVAQYGSSSATAWLEFDRYKLWQPTEPVPESSFTPVQGYMEKDPYIFAWGNPLVSDPAALPSVARQFVQFCESQGKRPIWSCVDRDLEEVLGGPEFEWSTVSCIYEDVVDPAHVLDLTSPESKGKEGQKVVKDLKKNLYRADKYNVKVKEVLSNEWTDADKAAVEKGIQEWKENKSGVQIASTTLQPWLDSQHRRYWLAKKDDQPVGILILTPIQASSWQIKNAVSFPSAPKGTSEALIFTALKDLHEEEEKARASGQKIPHPANGNTTGEAIQPVGNGAPTADSASEISSASSVSISAPSEDESESLSTPHAENGSGSTTTNGKGTEPAASKTHHRDTERVTVTFGISASPEFQPIRNLGGWKVKALGKTYNKVASGAKLIQRGEFRSKFDSEADPMYVCYPADGFGLDGVNALLKVLRNMKNIDQPSLADLIAEQGHSSSTDWLDGRYEHWYLPYRPSGSDFTPVQGYMAQGSYIFAWGNPIVSSSTILPSFIDHFSSFVKSQNKILVWLCVDHDFQEVLGRRFGWSTISCIKEDLIYPTHVLHMMSKKDCGRIKNLRNSLSKASKSGVVVEEVRKEYLVEPNLRFCIDEEIKKWKDNKKGMQIASTAVNPWLDMKHRRYWLARLDSTVVGILILTPIHHGRWQIINVVPFTSSPKGTSEALIHAVLKDIEAEQSRRACFGISATPDVEPMHNPSEKLEMLIKLYNKVAYLGGLFGRREFRSKFDPKHNSMFVCYPPDVFDKGSRFSLFEDLINALRK</sequence>
<comment type="subcellular location">
    <subcellularLocation>
        <location evidence="1">Cell membrane</location>
        <topology evidence="1">Multi-pass membrane protein</topology>
    </subcellularLocation>
</comment>
<feature type="compositionally biased region" description="Low complexity" evidence="6">
    <location>
        <begin position="294"/>
        <end position="311"/>
    </location>
</feature>
<dbReference type="InterPro" id="IPR051211">
    <property type="entry name" value="PG_lysyltransferase"/>
</dbReference>
<keyword evidence="5" id="KW-0472">Membrane</keyword>
<dbReference type="EMBL" id="NHYD01001028">
    <property type="protein sequence ID" value="PPQ92536.1"/>
    <property type="molecule type" value="Genomic_DNA"/>
</dbReference>
<feature type="region of interest" description="Disordered" evidence="6">
    <location>
        <begin position="260"/>
        <end position="351"/>
    </location>
</feature>
<name>A0A409XPB4_PSICY</name>
<protein>
    <recommendedName>
        <fullName evidence="7">Phosphatidylglycerol lysyltransferase C-terminal domain-containing protein</fullName>
    </recommendedName>
</protein>
<feature type="domain" description="Phosphatidylglycerol lysyltransferase C-terminal" evidence="7">
    <location>
        <begin position="481"/>
        <end position="748"/>
    </location>
</feature>
<dbReference type="PANTHER" id="PTHR34697">
    <property type="entry name" value="PHOSPHATIDYLGLYCEROL LYSYLTRANSFERASE"/>
    <property type="match status" value="1"/>
</dbReference>
<dbReference type="Proteomes" id="UP000283269">
    <property type="component" value="Unassembled WGS sequence"/>
</dbReference>
<dbReference type="GO" id="GO:0055091">
    <property type="term" value="P:phospholipid homeostasis"/>
    <property type="evidence" value="ECO:0007669"/>
    <property type="project" value="TreeGrafter"/>
</dbReference>
<evidence type="ECO:0000313" key="8">
    <source>
        <dbReference type="EMBL" id="PPQ92536.1"/>
    </source>
</evidence>
<dbReference type="GO" id="GO:0005886">
    <property type="term" value="C:plasma membrane"/>
    <property type="evidence" value="ECO:0007669"/>
    <property type="project" value="UniProtKB-SubCell"/>
</dbReference>
<evidence type="ECO:0000256" key="1">
    <source>
        <dbReference type="ARBA" id="ARBA00004651"/>
    </source>
</evidence>
<dbReference type="InterPro" id="IPR024320">
    <property type="entry name" value="LPG_synthase_C"/>
</dbReference>
<dbReference type="OrthoDB" id="372395at2759"/>
<dbReference type="STRING" id="93625.A0A409XPB4"/>
<feature type="domain" description="Phosphatidylglycerol lysyltransferase C-terminal" evidence="7">
    <location>
        <begin position="54"/>
        <end position="260"/>
    </location>
</feature>
<organism evidence="8 9">
    <name type="scientific">Psilocybe cyanescens</name>
    <dbReference type="NCBI Taxonomy" id="93625"/>
    <lineage>
        <taxon>Eukaryota</taxon>
        <taxon>Fungi</taxon>
        <taxon>Dikarya</taxon>
        <taxon>Basidiomycota</taxon>
        <taxon>Agaricomycotina</taxon>
        <taxon>Agaricomycetes</taxon>
        <taxon>Agaricomycetidae</taxon>
        <taxon>Agaricales</taxon>
        <taxon>Agaricineae</taxon>
        <taxon>Strophariaceae</taxon>
        <taxon>Psilocybe</taxon>
    </lineage>
</organism>
<gene>
    <name evidence="8" type="ORF">CVT25_010369</name>
</gene>
<dbReference type="AlphaFoldDB" id="A0A409XPB4"/>
<proteinExistence type="predicted"/>
<feature type="compositionally biased region" description="Low complexity" evidence="6">
    <location>
        <begin position="326"/>
        <end position="338"/>
    </location>
</feature>
<comment type="caution">
    <text evidence="8">The sequence shown here is derived from an EMBL/GenBank/DDBJ whole genome shotgun (WGS) entry which is preliminary data.</text>
</comment>
<keyword evidence="9" id="KW-1185">Reference proteome</keyword>
<dbReference type="InParanoid" id="A0A409XPB4"/>
<keyword evidence="4" id="KW-1133">Transmembrane helix</keyword>
<evidence type="ECO:0000256" key="4">
    <source>
        <dbReference type="ARBA" id="ARBA00022989"/>
    </source>
</evidence>
<reference evidence="8 9" key="1">
    <citation type="journal article" date="2018" name="Evol. Lett.">
        <title>Horizontal gene cluster transfer increased hallucinogenic mushroom diversity.</title>
        <authorList>
            <person name="Reynolds H.T."/>
            <person name="Vijayakumar V."/>
            <person name="Gluck-Thaler E."/>
            <person name="Korotkin H.B."/>
            <person name="Matheny P.B."/>
            <person name="Slot J.C."/>
        </authorList>
    </citation>
    <scope>NUCLEOTIDE SEQUENCE [LARGE SCALE GENOMIC DNA]</scope>
    <source>
        <strain evidence="8 9">2631</strain>
    </source>
</reference>
<evidence type="ECO:0000259" key="7">
    <source>
        <dbReference type="Pfam" id="PF09924"/>
    </source>
</evidence>